<proteinExistence type="predicted"/>
<feature type="transmembrane region" description="Helical" evidence="1">
    <location>
        <begin position="36"/>
        <end position="56"/>
    </location>
</feature>
<reference evidence="2 3" key="1">
    <citation type="submission" date="2024-11" db="EMBL/GenBank/DDBJ databases">
        <title>A near-complete genome assembly of Cinchona calisaya.</title>
        <authorList>
            <person name="Lian D.C."/>
            <person name="Zhao X.W."/>
            <person name="Wei L."/>
        </authorList>
    </citation>
    <scope>NUCLEOTIDE SEQUENCE [LARGE SCALE GENOMIC DNA]</scope>
    <source>
        <tissue evidence="2">Nenye</tissue>
    </source>
</reference>
<dbReference type="PANTHER" id="PTHR35462:SF2">
    <property type="entry name" value="TRANSMEMBRANE PROTEIN"/>
    <property type="match status" value="1"/>
</dbReference>
<keyword evidence="1" id="KW-0472">Membrane</keyword>
<dbReference type="AlphaFoldDB" id="A0ABD2Z027"/>
<keyword evidence="1" id="KW-1133">Transmembrane helix</keyword>
<evidence type="ECO:0000313" key="2">
    <source>
        <dbReference type="EMBL" id="KAL3511959.1"/>
    </source>
</evidence>
<sequence length="116" mass="12591">MENGDEWLAIDKLYHVLFCFCINIIFTLIASRTRYAFIRSLSIWVGSIISLIAGAAKEIADEMGYFKSAGASAKDAVTDLIGTLIAALSLSLTKSYYTPVGVGPDYSGQVKLVEMV</sequence>
<name>A0ABD2Z027_9GENT</name>
<gene>
    <name evidence="2" type="ORF">ACH5RR_024676</name>
</gene>
<keyword evidence="1" id="KW-0812">Transmembrane</keyword>
<accession>A0ABD2Z027</accession>
<dbReference type="EMBL" id="JBJUIK010000011">
    <property type="protein sequence ID" value="KAL3511959.1"/>
    <property type="molecule type" value="Genomic_DNA"/>
</dbReference>
<protein>
    <submittedName>
        <fullName evidence="2">Uncharacterized protein</fullName>
    </submittedName>
</protein>
<comment type="caution">
    <text evidence="2">The sequence shown here is derived from an EMBL/GenBank/DDBJ whole genome shotgun (WGS) entry which is preliminary data.</text>
</comment>
<dbReference type="PANTHER" id="PTHR35462">
    <property type="match status" value="1"/>
</dbReference>
<evidence type="ECO:0000313" key="3">
    <source>
        <dbReference type="Proteomes" id="UP001630127"/>
    </source>
</evidence>
<dbReference type="Proteomes" id="UP001630127">
    <property type="component" value="Unassembled WGS sequence"/>
</dbReference>
<evidence type="ECO:0000256" key="1">
    <source>
        <dbReference type="SAM" id="Phobius"/>
    </source>
</evidence>
<feature type="transmembrane region" description="Helical" evidence="1">
    <location>
        <begin position="12"/>
        <end position="30"/>
    </location>
</feature>
<organism evidence="2 3">
    <name type="scientific">Cinchona calisaya</name>
    <dbReference type="NCBI Taxonomy" id="153742"/>
    <lineage>
        <taxon>Eukaryota</taxon>
        <taxon>Viridiplantae</taxon>
        <taxon>Streptophyta</taxon>
        <taxon>Embryophyta</taxon>
        <taxon>Tracheophyta</taxon>
        <taxon>Spermatophyta</taxon>
        <taxon>Magnoliopsida</taxon>
        <taxon>eudicotyledons</taxon>
        <taxon>Gunneridae</taxon>
        <taxon>Pentapetalae</taxon>
        <taxon>asterids</taxon>
        <taxon>lamiids</taxon>
        <taxon>Gentianales</taxon>
        <taxon>Rubiaceae</taxon>
        <taxon>Cinchonoideae</taxon>
        <taxon>Cinchoneae</taxon>
        <taxon>Cinchona</taxon>
    </lineage>
</organism>
<keyword evidence="3" id="KW-1185">Reference proteome</keyword>